<dbReference type="InterPro" id="IPR009057">
    <property type="entry name" value="Homeodomain-like_sf"/>
</dbReference>
<evidence type="ECO:0000313" key="3">
    <source>
        <dbReference type="EMBL" id="GEM38015.1"/>
    </source>
</evidence>
<dbReference type="InterPro" id="IPR050109">
    <property type="entry name" value="HTH-type_TetR-like_transc_reg"/>
</dbReference>
<dbReference type="AlphaFoldDB" id="A0A511MBH4"/>
<gene>
    <name evidence="3" type="ORF">NN4_25340</name>
</gene>
<dbReference type="PANTHER" id="PTHR30055">
    <property type="entry name" value="HTH-TYPE TRANSCRIPTIONAL REGULATOR RUTR"/>
    <property type="match status" value="1"/>
</dbReference>
<dbReference type="Gene3D" id="1.10.10.60">
    <property type="entry name" value="Homeodomain-like"/>
    <property type="match status" value="1"/>
</dbReference>
<sequence length="209" mass="22775">MLMQANSGSGKQGARTFTEAARRAQIVNAAIEVIAEHGLPNTSFAKIAQQAGLSSTGMISYHFRGKDDLIREVTAEIVRVNTEFVVAKLEPEAGYHARLRAYFAASLALLDEYPHHQRALASIVANVRPDDKQAFGLLEHVADIARGQEEWIREAQRAGAFRDFDPAVMALAIRAARDAAVARAADDPDFDAAACARELAELFERATRA</sequence>
<dbReference type="InterPro" id="IPR036271">
    <property type="entry name" value="Tet_transcr_reg_TetR-rel_C_sf"/>
</dbReference>
<protein>
    <submittedName>
        <fullName evidence="3">TetR family transcriptional regulator</fullName>
    </submittedName>
</protein>
<dbReference type="InterPro" id="IPR001647">
    <property type="entry name" value="HTH_TetR"/>
</dbReference>
<reference evidence="3 4" key="1">
    <citation type="submission" date="2019-07" db="EMBL/GenBank/DDBJ databases">
        <title>Whole genome shotgun sequence of Nocardia ninae NBRC 108245.</title>
        <authorList>
            <person name="Hosoyama A."/>
            <person name="Uohara A."/>
            <person name="Ohji S."/>
            <person name="Ichikawa N."/>
        </authorList>
    </citation>
    <scope>NUCLEOTIDE SEQUENCE [LARGE SCALE GENOMIC DNA]</scope>
    <source>
        <strain evidence="3 4">NBRC 108245</strain>
    </source>
</reference>
<evidence type="ECO:0000313" key="4">
    <source>
        <dbReference type="Proteomes" id="UP000321424"/>
    </source>
</evidence>
<dbReference type="SUPFAM" id="SSF48498">
    <property type="entry name" value="Tetracyclin repressor-like, C-terminal domain"/>
    <property type="match status" value="1"/>
</dbReference>
<dbReference type="SUPFAM" id="SSF46689">
    <property type="entry name" value="Homeodomain-like"/>
    <property type="match status" value="1"/>
</dbReference>
<dbReference type="Pfam" id="PF00440">
    <property type="entry name" value="TetR_N"/>
    <property type="match status" value="1"/>
</dbReference>
<evidence type="ECO:0000256" key="1">
    <source>
        <dbReference type="ARBA" id="ARBA00023125"/>
    </source>
</evidence>
<dbReference type="PANTHER" id="PTHR30055:SF226">
    <property type="entry name" value="HTH-TYPE TRANSCRIPTIONAL REGULATOR PKSA"/>
    <property type="match status" value="1"/>
</dbReference>
<name>A0A511MBH4_9NOCA</name>
<dbReference type="GO" id="GO:0000976">
    <property type="term" value="F:transcription cis-regulatory region binding"/>
    <property type="evidence" value="ECO:0007669"/>
    <property type="project" value="TreeGrafter"/>
</dbReference>
<keyword evidence="4" id="KW-1185">Reference proteome</keyword>
<dbReference type="EMBL" id="BJXA01000013">
    <property type="protein sequence ID" value="GEM38015.1"/>
    <property type="molecule type" value="Genomic_DNA"/>
</dbReference>
<evidence type="ECO:0000259" key="2">
    <source>
        <dbReference type="Pfam" id="PF00440"/>
    </source>
</evidence>
<dbReference type="Gene3D" id="1.10.357.10">
    <property type="entry name" value="Tetracycline Repressor, domain 2"/>
    <property type="match status" value="1"/>
</dbReference>
<organism evidence="3 4">
    <name type="scientific">Nocardia ninae NBRC 108245</name>
    <dbReference type="NCBI Taxonomy" id="1210091"/>
    <lineage>
        <taxon>Bacteria</taxon>
        <taxon>Bacillati</taxon>
        <taxon>Actinomycetota</taxon>
        <taxon>Actinomycetes</taxon>
        <taxon>Mycobacteriales</taxon>
        <taxon>Nocardiaceae</taxon>
        <taxon>Nocardia</taxon>
    </lineage>
</organism>
<dbReference type="GO" id="GO:0003700">
    <property type="term" value="F:DNA-binding transcription factor activity"/>
    <property type="evidence" value="ECO:0007669"/>
    <property type="project" value="TreeGrafter"/>
</dbReference>
<accession>A0A511MBH4</accession>
<dbReference type="Proteomes" id="UP000321424">
    <property type="component" value="Unassembled WGS sequence"/>
</dbReference>
<proteinExistence type="predicted"/>
<keyword evidence="1" id="KW-0238">DNA-binding</keyword>
<comment type="caution">
    <text evidence="3">The sequence shown here is derived from an EMBL/GenBank/DDBJ whole genome shotgun (WGS) entry which is preliminary data.</text>
</comment>
<feature type="domain" description="HTH tetR-type" evidence="2">
    <location>
        <begin position="26"/>
        <end position="73"/>
    </location>
</feature>